<name>A0A9D4BPT5_DREPO</name>
<protein>
    <submittedName>
        <fullName evidence="2">Uncharacterized protein</fullName>
    </submittedName>
</protein>
<proteinExistence type="predicted"/>
<reference evidence="2" key="2">
    <citation type="submission" date="2020-11" db="EMBL/GenBank/DDBJ databases">
        <authorList>
            <person name="McCartney M.A."/>
            <person name="Auch B."/>
            <person name="Kono T."/>
            <person name="Mallez S."/>
            <person name="Becker A."/>
            <person name="Gohl D.M."/>
            <person name="Silverstein K.A.T."/>
            <person name="Koren S."/>
            <person name="Bechman K.B."/>
            <person name="Herman A."/>
            <person name="Abrahante J.E."/>
            <person name="Garbe J."/>
        </authorList>
    </citation>
    <scope>NUCLEOTIDE SEQUENCE</scope>
    <source>
        <strain evidence="2">Duluth1</strain>
        <tissue evidence="2">Whole animal</tissue>
    </source>
</reference>
<comment type="caution">
    <text evidence="2">The sequence shown here is derived from an EMBL/GenBank/DDBJ whole genome shotgun (WGS) entry which is preliminary data.</text>
</comment>
<keyword evidence="1" id="KW-1133">Transmembrane helix</keyword>
<evidence type="ECO:0000256" key="1">
    <source>
        <dbReference type="SAM" id="Phobius"/>
    </source>
</evidence>
<keyword evidence="1" id="KW-0472">Membrane</keyword>
<keyword evidence="1" id="KW-0812">Transmembrane</keyword>
<organism evidence="2 3">
    <name type="scientific">Dreissena polymorpha</name>
    <name type="common">Zebra mussel</name>
    <name type="synonym">Mytilus polymorpha</name>
    <dbReference type="NCBI Taxonomy" id="45954"/>
    <lineage>
        <taxon>Eukaryota</taxon>
        <taxon>Metazoa</taxon>
        <taxon>Spiralia</taxon>
        <taxon>Lophotrochozoa</taxon>
        <taxon>Mollusca</taxon>
        <taxon>Bivalvia</taxon>
        <taxon>Autobranchia</taxon>
        <taxon>Heteroconchia</taxon>
        <taxon>Euheterodonta</taxon>
        <taxon>Imparidentia</taxon>
        <taxon>Neoheterodontei</taxon>
        <taxon>Myida</taxon>
        <taxon>Dreissenoidea</taxon>
        <taxon>Dreissenidae</taxon>
        <taxon>Dreissena</taxon>
    </lineage>
</organism>
<dbReference type="Proteomes" id="UP000828390">
    <property type="component" value="Unassembled WGS sequence"/>
</dbReference>
<keyword evidence="3" id="KW-1185">Reference proteome</keyword>
<evidence type="ECO:0000313" key="3">
    <source>
        <dbReference type="Proteomes" id="UP000828390"/>
    </source>
</evidence>
<gene>
    <name evidence="2" type="ORF">DPMN_071607</name>
</gene>
<dbReference type="EMBL" id="JAIWYP010000014">
    <property type="protein sequence ID" value="KAH3711931.1"/>
    <property type="molecule type" value="Genomic_DNA"/>
</dbReference>
<evidence type="ECO:0000313" key="2">
    <source>
        <dbReference type="EMBL" id="KAH3711931.1"/>
    </source>
</evidence>
<feature type="transmembrane region" description="Helical" evidence="1">
    <location>
        <begin position="159"/>
        <end position="179"/>
    </location>
</feature>
<dbReference type="AlphaFoldDB" id="A0A9D4BPT5"/>
<accession>A0A9D4BPT5</accession>
<reference evidence="2" key="1">
    <citation type="journal article" date="2019" name="bioRxiv">
        <title>The Genome of the Zebra Mussel, Dreissena polymorpha: A Resource for Invasive Species Research.</title>
        <authorList>
            <person name="McCartney M.A."/>
            <person name="Auch B."/>
            <person name="Kono T."/>
            <person name="Mallez S."/>
            <person name="Zhang Y."/>
            <person name="Obille A."/>
            <person name="Becker A."/>
            <person name="Abrahante J.E."/>
            <person name="Garbe J."/>
            <person name="Badalamenti J.P."/>
            <person name="Herman A."/>
            <person name="Mangelson H."/>
            <person name="Liachko I."/>
            <person name="Sullivan S."/>
            <person name="Sone E.D."/>
            <person name="Koren S."/>
            <person name="Silverstein K.A.T."/>
            <person name="Beckman K.B."/>
            <person name="Gohl D.M."/>
        </authorList>
    </citation>
    <scope>NUCLEOTIDE SEQUENCE</scope>
    <source>
        <strain evidence="2">Duluth1</strain>
        <tissue evidence="2">Whole animal</tissue>
    </source>
</reference>
<sequence>MAMLTNLMTCMSYFTSNDIFNQTRMRCDNMVAVTNWFKSHVPCPPFFMPLTEIKAHVSRLDLPIDVQNYMLTVWLTGVAWTSQDLSTSTQSNHTSFANTTPLASSPFATSPALNRTDIKCNSSSTIGYEMSTEETVTMVNTSFQNPEDTMYVDSLDNQAGTIAGVLFGILCLVIIVLAYKIRNGHTRNRHQQDSHFTDLRMRGGIDLPQYGTLEDTYTGVHLKDVVGDERDKTSSGKDIPL</sequence>